<keyword evidence="7 11" id="KW-0995">Kinetochore</keyword>
<keyword evidence="4 11" id="KW-0158">Chromosome</keyword>
<evidence type="ECO:0000256" key="6">
    <source>
        <dbReference type="ARBA" id="ARBA00022776"/>
    </source>
</evidence>
<dbReference type="CDD" id="cd23784">
    <property type="entry name" value="RWD_Spc25"/>
    <property type="match status" value="1"/>
</dbReference>
<evidence type="ECO:0000313" key="15">
    <source>
        <dbReference type="Proteomes" id="UP000038830"/>
    </source>
</evidence>
<comment type="similarity">
    <text evidence="2 11">Belongs to the SPC25 family.</text>
</comment>
<evidence type="ECO:0000256" key="4">
    <source>
        <dbReference type="ARBA" id="ARBA00022454"/>
    </source>
</evidence>
<evidence type="ECO:0000256" key="3">
    <source>
        <dbReference type="ARBA" id="ARBA00011562"/>
    </source>
</evidence>
<comment type="subunit">
    <text evidence="3">Component of the NDC80 complex, which consists of NDC80, NUF2, SPC24 and SPC25.</text>
</comment>
<evidence type="ECO:0000259" key="13">
    <source>
        <dbReference type="Pfam" id="PF08234"/>
    </source>
</evidence>
<evidence type="ECO:0000256" key="12">
    <source>
        <dbReference type="SAM" id="Coils"/>
    </source>
</evidence>
<protein>
    <recommendedName>
        <fullName evidence="11">Kinetochore protein SPC25</fullName>
    </recommendedName>
</protein>
<dbReference type="EMBL" id="CDQK01000003">
    <property type="protein sequence ID" value="CEP22889.1"/>
    <property type="molecule type" value="Genomic_DNA"/>
</dbReference>
<comment type="subcellular location">
    <subcellularLocation>
        <location evidence="11">Nucleus</location>
    </subcellularLocation>
    <subcellularLocation>
        <location evidence="11">Chromosome</location>
        <location evidence="11">Centromere</location>
        <location evidence="11">Kinetochore</location>
    </subcellularLocation>
</comment>
<dbReference type="AlphaFoldDB" id="A0A0H5CE74"/>
<dbReference type="Gene3D" id="3.30.457.50">
    <property type="entry name" value="Chromosome segregation protein Spc25"/>
    <property type="match status" value="1"/>
</dbReference>
<evidence type="ECO:0000256" key="2">
    <source>
        <dbReference type="ARBA" id="ARBA00006379"/>
    </source>
</evidence>
<name>A0A0H5CE74_CYBJN</name>
<feature type="domain" description="Chromosome segregation protein Spc25 C-terminal" evidence="13">
    <location>
        <begin position="150"/>
        <end position="220"/>
    </location>
</feature>
<evidence type="ECO:0000256" key="1">
    <source>
        <dbReference type="ARBA" id="ARBA00002772"/>
    </source>
</evidence>
<dbReference type="GO" id="GO:0031262">
    <property type="term" value="C:Ndc80 complex"/>
    <property type="evidence" value="ECO:0007669"/>
    <property type="project" value="InterPro"/>
</dbReference>
<dbReference type="GO" id="GO:0007059">
    <property type="term" value="P:chromosome segregation"/>
    <property type="evidence" value="ECO:0007669"/>
    <property type="project" value="InterPro"/>
</dbReference>
<evidence type="ECO:0000256" key="5">
    <source>
        <dbReference type="ARBA" id="ARBA00022618"/>
    </source>
</evidence>
<accession>A0A0H5CE74</accession>
<dbReference type="PANTHER" id="PTHR14281:SF0">
    <property type="entry name" value="KINETOCHORE PROTEIN SPC25"/>
    <property type="match status" value="1"/>
</dbReference>
<comment type="function">
    <text evidence="1 11">Acts as a component of the essential kinetochore-associated NDC80 complex, which is required for chromosome segregation and spindle checkpoint activity.</text>
</comment>
<gene>
    <name evidence="14" type="ORF">BN1211_3348</name>
</gene>
<keyword evidence="5 11" id="KW-0132">Cell division</keyword>
<dbReference type="InterPro" id="IPR045143">
    <property type="entry name" value="Spc25"/>
</dbReference>
<keyword evidence="10 11" id="KW-0137">Centromere</keyword>
<keyword evidence="8 12" id="KW-0175">Coiled coil</keyword>
<dbReference type="Pfam" id="PF08234">
    <property type="entry name" value="Spindle_Spc25"/>
    <property type="match status" value="1"/>
</dbReference>
<dbReference type="GO" id="GO:0005634">
    <property type="term" value="C:nucleus"/>
    <property type="evidence" value="ECO:0007669"/>
    <property type="project" value="UniProtKB-SubCell"/>
</dbReference>
<evidence type="ECO:0000256" key="11">
    <source>
        <dbReference type="RuleBase" id="RU367150"/>
    </source>
</evidence>
<proteinExistence type="inferred from homology"/>
<evidence type="ECO:0000256" key="10">
    <source>
        <dbReference type="ARBA" id="ARBA00023328"/>
    </source>
</evidence>
<organism evidence="14 15">
    <name type="scientific">Cyberlindnera jadinii (strain ATCC 18201 / CBS 1600 / BCRC 20928 / JCM 3617 / NBRC 0987 / NRRL Y-1542)</name>
    <name type="common">Torula yeast</name>
    <name type="synonym">Candida utilis</name>
    <dbReference type="NCBI Taxonomy" id="983966"/>
    <lineage>
        <taxon>Eukaryota</taxon>
        <taxon>Fungi</taxon>
        <taxon>Dikarya</taxon>
        <taxon>Ascomycota</taxon>
        <taxon>Saccharomycotina</taxon>
        <taxon>Saccharomycetes</taxon>
        <taxon>Phaffomycetales</taxon>
        <taxon>Phaffomycetaceae</taxon>
        <taxon>Cyberlindnera</taxon>
    </lineage>
</organism>
<dbReference type="Proteomes" id="UP000038830">
    <property type="component" value="Unassembled WGS sequence"/>
</dbReference>
<keyword evidence="6 11" id="KW-0498">Mitosis</keyword>
<feature type="coiled-coil region" evidence="12">
    <location>
        <begin position="40"/>
        <end position="123"/>
    </location>
</feature>
<evidence type="ECO:0000256" key="8">
    <source>
        <dbReference type="ARBA" id="ARBA00023054"/>
    </source>
</evidence>
<sequence>MSFDPEIQSRIEQVSEKFNEFISRQKNEIVQAKEEYLHTVSQLQSEHKELILKVKECEDREKELGHQLSKEAGDVQGSQSRITELNLRHRQLLEDKRQLESQVEELQGKVVSKREELSKLKQAKSRQSDLDLPETLIYEQLLGFKIEGLKDNLLRFVFENVNSQDPKRQCSLDLNVSNHLYAIERVEPQLPKDKLDALLDSFNESRDLTQFLKHTRQCFKESTQP</sequence>
<reference evidence="15" key="1">
    <citation type="journal article" date="2015" name="J. Biotechnol.">
        <title>The structure of the Cyberlindnera jadinii genome and its relation to Candida utilis analyzed by the occurrence of single nucleotide polymorphisms.</title>
        <authorList>
            <person name="Rupp O."/>
            <person name="Brinkrolf K."/>
            <person name="Buerth C."/>
            <person name="Kunigo M."/>
            <person name="Schneider J."/>
            <person name="Jaenicke S."/>
            <person name="Goesmann A."/>
            <person name="Puehler A."/>
            <person name="Jaeger K.-E."/>
            <person name="Ernst J.F."/>
        </authorList>
    </citation>
    <scope>NUCLEOTIDE SEQUENCE [LARGE SCALE GENOMIC DNA]</scope>
    <source>
        <strain evidence="15">ATCC 18201 / CBS 1600 / BCRC 20928 / JCM 3617 / NBRC 0987 / NRRL Y-1542</strain>
    </source>
</reference>
<dbReference type="InterPro" id="IPR013255">
    <property type="entry name" value="Spc25_C"/>
</dbReference>
<dbReference type="PANTHER" id="PTHR14281">
    <property type="entry name" value="KINETOCHORE PROTEIN SPC25-RELATED"/>
    <property type="match status" value="1"/>
</dbReference>
<evidence type="ECO:0000313" key="14">
    <source>
        <dbReference type="EMBL" id="CEP22889.1"/>
    </source>
</evidence>
<keyword evidence="9 11" id="KW-0131">Cell cycle</keyword>
<evidence type="ECO:0000256" key="9">
    <source>
        <dbReference type="ARBA" id="ARBA00023306"/>
    </source>
</evidence>
<keyword evidence="11" id="KW-0539">Nucleus</keyword>
<evidence type="ECO:0000256" key="7">
    <source>
        <dbReference type="ARBA" id="ARBA00022838"/>
    </source>
</evidence>
<dbReference type="GO" id="GO:0051301">
    <property type="term" value="P:cell division"/>
    <property type="evidence" value="ECO:0007669"/>
    <property type="project" value="UniProtKB-UniRule"/>
</dbReference>